<evidence type="ECO:0000259" key="3">
    <source>
        <dbReference type="SMART" id="SM01043"/>
    </source>
</evidence>
<dbReference type="PANTHER" id="PTHR35807:SF1">
    <property type="entry name" value="TRANSCRIPTIONAL REGULATOR REDD"/>
    <property type="match status" value="1"/>
</dbReference>
<dbReference type="InterPro" id="IPR051677">
    <property type="entry name" value="AfsR-DnrI-RedD_regulator"/>
</dbReference>
<keyword evidence="5" id="KW-1185">Reference proteome</keyword>
<dbReference type="GO" id="GO:0003677">
    <property type="term" value="F:DNA binding"/>
    <property type="evidence" value="ECO:0007669"/>
    <property type="project" value="TreeGrafter"/>
</dbReference>
<dbReference type="SUPFAM" id="SSF48452">
    <property type="entry name" value="TPR-like"/>
    <property type="match status" value="1"/>
</dbReference>
<evidence type="ECO:0000313" key="5">
    <source>
        <dbReference type="Proteomes" id="UP000295124"/>
    </source>
</evidence>
<dbReference type="InterPro" id="IPR011990">
    <property type="entry name" value="TPR-like_helical_dom_sf"/>
</dbReference>
<evidence type="ECO:0000256" key="1">
    <source>
        <dbReference type="ARBA" id="ARBA00023015"/>
    </source>
</evidence>
<dbReference type="SMART" id="SM01043">
    <property type="entry name" value="BTAD"/>
    <property type="match status" value="1"/>
</dbReference>
<organism evidence="4 5">
    <name type="scientific">Kribbella antibiotica</name>
    <dbReference type="NCBI Taxonomy" id="190195"/>
    <lineage>
        <taxon>Bacteria</taxon>
        <taxon>Bacillati</taxon>
        <taxon>Actinomycetota</taxon>
        <taxon>Actinomycetes</taxon>
        <taxon>Propionibacteriales</taxon>
        <taxon>Kribbellaceae</taxon>
        <taxon>Kribbella</taxon>
    </lineage>
</organism>
<evidence type="ECO:0000256" key="2">
    <source>
        <dbReference type="ARBA" id="ARBA00023163"/>
    </source>
</evidence>
<comment type="caution">
    <text evidence="4">The sequence shown here is derived from an EMBL/GenBank/DDBJ whole genome shotgun (WGS) entry which is preliminary data.</text>
</comment>
<name>A0A4R4ZL95_9ACTN</name>
<protein>
    <recommendedName>
        <fullName evidence="3">Bacterial transcriptional activator domain-containing protein</fullName>
    </recommendedName>
</protein>
<keyword evidence="1" id="KW-0805">Transcription regulation</keyword>
<dbReference type="Proteomes" id="UP000295124">
    <property type="component" value="Unassembled WGS sequence"/>
</dbReference>
<dbReference type="GO" id="GO:0006355">
    <property type="term" value="P:regulation of DNA-templated transcription"/>
    <property type="evidence" value="ECO:0007669"/>
    <property type="project" value="TreeGrafter"/>
</dbReference>
<keyword evidence="2" id="KW-0804">Transcription</keyword>
<gene>
    <name evidence="4" type="ORF">E1263_18465</name>
</gene>
<dbReference type="Pfam" id="PF03704">
    <property type="entry name" value="BTAD"/>
    <property type="match status" value="1"/>
</dbReference>
<dbReference type="OrthoDB" id="3203171at2"/>
<sequence>MDELIELAFPAAAPDKATSSFHVAMHCLRRMLEPDLRPGEESSYVRRSTNNFYRFEADDQWWTDTAEVDRLFDQGRISDNHGDAQRACFYYGQVVGHMNRRLLEDDDAQQQWLTPYRRRYQSLQREALLRLVQIHGERGQVDESLEYAHQMLVDDPYNELAIITIVEADLAHGRLAHARHRLATFLDALTHDLGIAPSPDFLRLKARARQDLTHSPCGEVHRELAATSSRAG</sequence>
<dbReference type="EMBL" id="SMKX01000049">
    <property type="protein sequence ID" value="TDD58624.1"/>
    <property type="molecule type" value="Genomic_DNA"/>
</dbReference>
<dbReference type="InterPro" id="IPR005158">
    <property type="entry name" value="BTAD"/>
</dbReference>
<proteinExistence type="predicted"/>
<dbReference type="Gene3D" id="1.25.40.10">
    <property type="entry name" value="Tetratricopeptide repeat domain"/>
    <property type="match status" value="1"/>
</dbReference>
<feature type="domain" description="Bacterial transcriptional activator" evidence="3">
    <location>
        <begin position="63"/>
        <end position="209"/>
    </location>
</feature>
<dbReference type="PANTHER" id="PTHR35807">
    <property type="entry name" value="TRANSCRIPTIONAL REGULATOR REDD-RELATED"/>
    <property type="match status" value="1"/>
</dbReference>
<dbReference type="AlphaFoldDB" id="A0A4R4ZL95"/>
<reference evidence="4 5" key="1">
    <citation type="submission" date="2019-03" db="EMBL/GenBank/DDBJ databases">
        <title>Draft genome sequences of novel Actinobacteria.</title>
        <authorList>
            <person name="Sahin N."/>
            <person name="Ay H."/>
            <person name="Saygin H."/>
        </authorList>
    </citation>
    <scope>NUCLEOTIDE SEQUENCE [LARGE SCALE GENOMIC DNA]</scope>
    <source>
        <strain evidence="4 5">JCM 13523</strain>
    </source>
</reference>
<accession>A0A4R4ZL95</accession>
<evidence type="ECO:0000313" key="4">
    <source>
        <dbReference type="EMBL" id="TDD58624.1"/>
    </source>
</evidence>